<evidence type="ECO:0000256" key="11">
    <source>
        <dbReference type="SAM" id="MobiDB-lite"/>
    </source>
</evidence>
<dbReference type="Gene3D" id="3.30.40.10">
    <property type="entry name" value="Zinc/RING finger domain, C3HC4 (zinc finger)"/>
    <property type="match status" value="1"/>
</dbReference>
<feature type="region of interest" description="Disordered" evidence="11">
    <location>
        <begin position="97"/>
        <end position="132"/>
    </location>
</feature>
<keyword evidence="9" id="KW-0539">Nucleus</keyword>
<evidence type="ECO:0000256" key="7">
    <source>
        <dbReference type="ARBA" id="ARBA00022833"/>
    </source>
</evidence>
<evidence type="ECO:0000256" key="4">
    <source>
        <dbReference type="ARBA" id="ARBA00022705"/>
    </source>
</evidence>
<evidence type="ECO:0000259" key="12">
    <source>
        <dbReference type="PROSITE" id="PS50016"/>
    </source>
</evidence>
<dbReference type="GO" id="GO:0016887">
    <property type="term" value="F:ATP hydrolysis activity"/>
    <property type="evidence" value="ECO:0007669"/>
    <property type="project" value="InterPro"/>
</dbReference>
<dbReference type="InterPro" id="IPR032705">
    <property type="entry name" value="ORC4_C"/>
</dbReference>
<evidence type="ECO:0000256" key="8">
    <source>
        <dbReference type="ARBA" id="ARBA00023125"/>
    </source>
</evidence>
<proteinExistence type="inferred from homology"/>
<feature type="compositionally biased region" description="Basic and acidic residues" evidence="11">
    <location>
        <begin position="19"/>
        <end position="30"/>
    </location>
</feature>
<dbReference type="InterPro" id="IPR011011">
    <property type="entry name" value="Znf_FYVE_PHD"/>
</dbReference>
<feature type="compositionally biased region" description="Polar residues" evidence="11">
    <location>
        <begin position="54"/>
        <end position="68"/>
    </location>
</feature>
<dbReference type="VEuPathDB" id="FungiDB:SMAC_00903"/>
<organism evidence="13 14">
    <name type="scientific">Sordaria macrospora</name>
    <dbReference type="NCBI Taxonomy" id="5147"/>
    <lineage>
        <taxon>Eukaryota</taxon>
        <taxon>Fungi</taxon>
        <taxon>Dikarya</taxon>
        <taxon>Ascomycota</taxon>
        <taxon>Pezizomycotina</taxon>
        <taxon>Sordariomycetes</taxon>
        <taxon>Sordariomycetidae</taxon>
        <taxon>Sordariales</taxon>
        <taxon>Sordariaceae</taxon>
        <taxon>Sordaria</taxon>
    </lineage>
</organism>
<keyword evidence="8" id="KW-0238">DNA-binding</keyword>
<feature type="compositionally biased region" description="Low complexity" evidence="11">
    <location>
        <begin position="109"/>
        <end position="120"/>
    </location>
</feature>
<gene>
    <name evidence="13" type="ORF">SMACR_00903</name>
</gene>
<dbReference type="SMART" id="SM00249">
    <property type="entry name" value="PHD"/>
    <property type="match status" value="1"/>
</dbReference>
<dbReference type="InterPro" id="IPR019786">
    <property type="entry name" value="Zinc_finger_PHD-type_CS"/>
</dbReference>
<dbReference type="Gene3D" id="3.40.50.300">
    <property type="entry name" value="P-loop containing nucleotide triphosphate hydrolases"/>
    <property type="match status" value="1"/>
</dbReference>
<dbReference type="PROSITE" id="PS50016">
    <property type="entry name" value="ZF_PHD_2"/>
    <property type="match status" value="1"/>
</dbReference>
<dbReference type="Pfam" id="PF13831">
    <property type="entry name" value="PHD_2"/>
    <property type="match status" value="1"/>
</dbReference>
<feature type="region of interest" description="Disordered" evidence="11">
    <location>
        <begin position="1"/>
        <end position="71"/>
    </location>
</feature>
<feature type="compositionally biased region" description="Basic residues" evidence="11">
    <location>
        <begin position="295"/>
        <end position="307"/>
    </location>
</feature>
<evidence type="ECO:0000256" key="3">
    <source>
        <dbReference type="ARBA" id="ARBA00019083"/>
    </source>
</evidence>
<evidence type="ECO:0000256" key="1">
    <source>
        <dbReference type="ARBA" id="ARBA00004123"/>
    </source>
</evidence>
<feature type="compositionally biased region" description="Basic and acidic residues" evidence="11">
    <location>
        <begin position="329"/>
        <end position="340"/>
    </location>
</feature>
<comment type="similarity">
    <text evidence="2">Belongs to the ORC4 family.</text>
</comment>
<dbReference type="AlphaFoldDB" id="A0A8S8ZQH8"/>
<sequence length="990" mass="107916">MPPKSNDTPTTGMKRPRSRLQDEETTDENRAPPTSTPGGGGMASAISKSKRQRLSNIFDQQTMFSSPTAPALDPFAASSPVTLGFPTTPPVVATPAAAGLRTSARRSAAKSAAAAKQTQTPVANVSAKKKFIVERQAPPKRLVFEETWSKLGPKAAGKGNPSPPPAKVLDSDGEEVVEEEGQEVSKQRRGGKQSKSKAADIYEVPDDSEDELKLNGAAVDRRQPAKERQQQPSEKQPEKNKGGRQTKKKKEAVAADSKEPPTPKKRGRPKKADKIAVDAATENGADDAATAPAKVSRRQPKSKKKKVQISDSEEEPNTIVDNQLLPNLDYEHGKNSRQQELKGILSPRKKRQDERKTVAFSRSAGEVDEHEEEAGEGKLTEEVTFEDLPTKKKRTARENEDEAEPESAAVDEEDDDEEVDSEANGSDGDDEVCVICSNPDTRKGNQIVFCDGCDKAVHQKCYGIPRLPRGDWYCKECLELGKDKEKPALAAAPARRKDEGTMAAVEVALPEEKAPDIPNFERHLRSLQRVLVERCTGRRRTKLRGQEEAYAKTCQLVEQTIVAGEGNSMMVIGARGSGKTTLVESIISDMSAQHKDEFHVVRLNGFIHTDDKLALREIWRQLGKEMAVEDELINKTTNNHADTMASLLALLSHPAEIGMAPPQDGVTSKSIIFLIDEFDLFATHARQTLLYNLFDIAQARKAPIAVLGLTTRIDVVESLEKRVKSRFSHRYVYLSLPKNLPAYWDICKQGLVVDDEDMDTEGIDQAVEGHYEFTEWWNAKVTALYKTPSFQHHLESHFYSTKSVPAFLTSCILPLSALSPSCPSLRIPPAPPTSSSHTLTTTEPPDSKLHLLASLSDLDISMLIAAARLDIVAHTDTVNFAMAYDEYTSLMSRVRVQSASAGLLALGGGSRVWGRGIAGIAWERLVTLGLLVPAAGSLGGGGANARGAGATLGQSGGGLEGKMWRVDVALEEIPGAVKLNHVLARWCKEI</sequence>
<evidence type="ECO:0000256" key="10">
    <source>
        <dbReference type="PROSITE-ProRule" id="PRU00146"/>
    </source>
</evidence>
<protein>
    <recommendedName>
        <fullName evidence="3">Origin recognition complex subunit 4</fullName>
    </recommendedName>
</protein>
<dbReference type="PANTHER" id="PTHR12087:SF0">
    <property type="entry name" value="ORIGIN RECOGNITION COMPLEX SUBUNIT 4"/>
    <property type="match status" value="1"/>
</dbReference>
<dbReference type="InterPro" id="IPR003593">
    <property type="entry name" value="AAA+_ATPase"/>
</dbReference>
<dbReference type="SUPFAM" id="SSF57903">
    <property type="entry name" value="FYVE/PHD zinc finger"/>
    <property type="match status" value="1"/>
</dbReference>
<dbReference type="InterPro" id="IPR019787">
    <property type="entry name" value="Znf_PHD-finger"/>
</dbReference>
<keyword evidence="5" id="KW-0479">Metal-binding</keyword>
<accession>A0A8S8ZQH8</accession>
<keyword evidence="7" id="KW-0862">Zinc</keyword>
<dbReference type="Proteomes" id="UP000433876">
    <property type="component" value="Unassembled WGS sequence"/>
</dbReference>
<dbReference type="InterPro" id="IPR027417">
    <property type="entry name" value="P-loop_NTPase"/>
</dbReference>
<dbReference type="InterPro" id="IPR016527">
    <property type="entry name" value="ORC4"/>
</dbReference>
<name>A0A8S8ZQH8_SORMA</name>
<evidence type="ECO:0000256" key="5">
    <source>
        <dbReference type="ARBA" id="ARBA00022723"/>
    </source>
</evidence>
<keyword evidence="4" id="KW-0235">DNA replication</keyword>
<dbReference type="InterPro" id="IPR003959">
    <property type="entry name" value="ATPase_AAA_core"/>
</dbReference>
<comment type="subcellular location">
    <subcellularLocation>
        <location evidence="1">Nucleus</location>
    </subcellularLocation>
</comment>
<evidence type="ECO:0000256" key="9">
    <source>
        <dbReference type="ARBA" id="ARBA00023242"/>
    </source>
</evidence>
<dbReference type="Pfam" id="PF14629">
    <property type="entry name" value="ORC4_C"/>
    <property type="match status" value="1"/>
</dbReference>
<dbReference type="PROSITE" id="PS01359">
    <property type="entry name" value="ZF_PHD_1"/>
    <property type="match status" value="1"/>
</dbReference>
<feature type="compositionally biased region" description="Basic and acidic residues" evidence="11">
    <location>
        <begin position="219"/>
        <end position="241"/>
    </location>
</feature>
<dbReference type="Pfam" id="PF00004">
    <property type="entry name" value="AAA"/>
    <property type="match status" value="1"/>
</dbReference>
<evidence type="ECO:0000256" key="2">
    <source>
        <dbReference type="ARBA" id="ARBA00005334"/>
    </source>
</evidence>
<dbReference type="InterPro" id="IPR001965">
    <property type="entry name" value="Znf_PHD"/>
</dbReference>
<feature type="domain" description="PHD-type" evidence="12">
    <location>
        <begin position="430"/>
        <end position="480"/>
    </location>
</feature>
<evidence type="ECO:0000256" key="6">
    <source>
        <dbReference type="ARBA" id="ARBA00022771"/>
    </source>
</evidence>
<dbReference type="GO" id="GO:0005664">
    <property type="term" value="C:nuclear origin of replication recognition complex"/>
    <property type="evidence" value="ECO:0007669"/>
    <property type="project" value="TreeGrafter"/>
</dbReference>
<feature type="region of interest" description="Disordered" evidence="11">
    <location>
        <begin position="148"/>
        <end position="431"/>
    </location>
</feature>
<feature type="compositionally biased region" description="Acidic residues" evidence="11">
    <location>
        <begin position="171"/>
        <end position="182"/>
    </location>
</feature>
<comment type="caution">
    <text evidence="13">The sequence shown here is derived from an EMBL/GenBank/DDBJ whole genome shotgun (WGS) entry which is preliminary data.</text>
</comment>
<dbReference type="GO" id="GO:0008270">
    <property type="term" value="F:zinc ion binding"/>
    <property type="evidence" value="ECO:0007669"/>
    <property type="project" value="UniProtKB-KW"/>
</dbReference>
<dbReference type="PANTHER" id="PTHR12087">
    <property type="entry name" value="ORIGIN RECOGNITION COMPLEX SUBUNIT 4"/>
    <property type="match status" value="1"/>
</dbReference>
<dbReference type="FunFam" id="3.40.50.300:FF:001597">
    <property type="entry name" value="Origin recognition complex subunit Orc4"/>
    <property type="match status" value="1"/>
</dbReference>
<dbReference type="SUPFAM" id="SSF52540">
    <property type="entry name" value="P-loop containing nucleoside triphosphate hydrolases"/>
    <property type="match status" value="1"/>
</dbReference>
<dbReference type="GO" id="GO:0005524">
    <property type="term" value="F:ATP binding"/>
    <property type="evidence" value="ECO:0007669"/>
    <property type="project" value="InterPro"/>
</dbReference>
<dbReference type="GO" id="GO:0006270">
    <property type="term" value="P:DNA replication initiation"/>
    <property type="evidence" value="ECO:0007669"/>
    <property type="project" value="TreeGrafter"/>
</dbReference>
<dbReference type="EMBL" id="NMPR01000090">
    <property type="protein sequence ID" value="KAA8630941.1"/>
    <property type="molecule type" value="Genomic_DNA"/>
</dbReference>
<reference evidence="13 14" key="1">
    <citation type="submission" date="2017-07" db="EMBL/GenBank/DDBJ databases">
        <title>Genome sequence of the Sordaria macrospora wild type strain R19027.</title>
        <authorList>
            <person name="Nowrousian M."/>
            <person name="Teichert I."/>
            <person name="Kueck U."/>
        </authorList>
    </citation>
    <scope>NUCLEOTIDE SEQUENCE [LARGE SCALE GENOMIC DNA]</scope>
    <source>
        <strain evidence="13 14">R19027</strain>
        <tissue evidence="13">Mycelium</tissue>
    </source>
</reference>
<dbReference type="CDD" id="cd15492">
    <property type="entry name" value="PHD_BRPF_JADE_like"/>
    <property type="match status" value="1"/>
</dbReference>
<dbReference type="InterPro" id="IPR013083">
    <property type="entry name" value="Znf_RING/FYVE/PHD"/>
</dbReference>
<dbReference type="OMA" id="SHRYIYL"/>
<feature type="compositionally biased region" description="Polar residues" evidence="11">
    <location>
        <begin position="1"/>
        <end position="11"/>
    </location>
</feature>
<evidence type="ECO:0000313" key="13">
    <source>
        <dbReference type="EMBL" id="KAA8630941.1"/>
    </source>
</evidence>
<dbReference type="GO" id="GO:0003688">
    <property type="term" value="F:DNA replication origin binding"/>
    <property type="evidence" value="ECO:0007669"/>
    <property type="project" value="TreeGrafter"/>
</dbReference>
<evidence type="ECO:0000313" key="14">
    <source>
        <dbReference type="Proteomes" id="UP000433876"/>
    </source>
</evidence>
<feature type="compositionally biased region" description="Acidic residues" evidence="11">
    <location>
        <begin position="399"/>
        <end position="431"/>
    </location>
</feature>
<dbReference type="SMART" id="SM00382">
    <property type="entry name" value="AAA"/>
    <property type="match status" value="1"/>
</dbReference>
<feature type="compositionally biased region" description="Basic and acidic residues" evidence="11">
    <location>
        <begin position="251"/>
        <end position="262"/>
    </location>
</feature>
<keyword evidence="6 10" id="KW-0863">Zinc-finger</keyword>